<keyword evidence="3" id="KW-1185">Reference proteome</keyword>
<feature type="domain" description="DUF4114" evidence="1">
    <location>
        <begin position="185"/>
        <end position="254"/>
    </location>
</feature>
<dbReference type="InterPro" id="IPR025193">
    <property type="entry name" value="DUF4114"/>
</dbReference>
<evidence type="ECO:0000313" key="2">
    <source>
        <dbReference type="EMBL" id="MBB5351571.1"/>
    </source>
</evidence>
<dbReference type="EMBL" id="JACHFD010000007">
    <property type="protein sequence ID" value="MBB5351571.1"/>
    <property type="molecule type" value="Genomic_DNA"/>
</dbReference>
<dbReference type="RefSeq" id="WP_184017854.1">
    <property type="nucleotide sequence ID" value="NZ_JACHFD010000007.1"/>
</dbReference>
<dbReference type="Pfam" id="PF13448">
    <property type="entry name" value="DUF4114"/>
    <property type="match status" value="1"/>
</dbReference>
<comment type="caution">
    <text evidence="2">The sequence shown here is derived from an EMBL/GenBank/DDBJ whole genome shotgun (WGS) entry which is preliminary data.</text>
</comment>
<dbReference type="AlphaFoldDB" id="A0A840VFJ5"/>
<evidence type="ECO:0000313" key="3">
    <source>
        <dbReference type="Proteomes" id="UP000557717"/>
    </source>
</evidence>
<proteinExistence type="predicted"/>
<organism evidence="2 3">
    <name type="scientific">Haloferula luteola</name>
    <dbReference type="NCBI Taxonomy" id="595692"/>
    <lineage>
        <taxon>Bacteria</taxon>
        <taxon>Pseudomonadati</taxon>
        <taxon>Verrucomicrobiota</taxon>
        <taxon>Verrucomicrobiia</taxon>
        <taxon>Verrucomicrobiales</taxon>
        <taxon>Verrucomicrobiaceae</taxon>
        <taxon>Haloferula</taxon>
    </lineage>
</organism>
<protein>
    <recommendedName>
        <fullName evidence="1">DUF4114 domain-containing protein</fullName>
    </recommendedName>
</protein>
<dbReference type="Proteomes" id="UP000557717">
    <property type="component" value="Unassembled WGS sequence"/>
</dbReference>
<accession>A0A840VFJ5</accession>
<gene>
    <name evidence="2" type="ORF">HNR46_001808</name>
</gene>
<sequence>MKTSPLISHSPASYSRGLFLRAIALGLGTVSLTAAQAQTEASFQDAARPFGLEVAGPVMAAGSDEASASFQTTDLPVLLNFVNQNLSEATALQDISAVSLDPAALTLGQDSSVRVYFLSEGAGYLNTLGYTTESVANGTTSDPLLIFPDASSDNVYYSDPTSSDITRNDSVPITPGDFVDLGTIAAGNFLDFFLIANGAYGGSDVYTADAASNPDSLQHLVAFALEGSPYLLIGFEDLYGGGDLDFNDLVIAIDIGAANVARLANPEPSFWIMMAALVGIGFWQLRRQPKAVPVPVRITDS</sequence>
<name>A0A840VFJ5_9BACT</name>
<evidence type="ECO:0000259" key="1">
    <source>
        <dbReference type="Pfam" id="PF13448"/>
    </source>
</evidence>
<reference evidence="2 3" key="1">
    <citation type="submission" date="2020-08" db="EMBL/GenBank/DDBJ databases">
        <title>Genomic Encyclopedia of Type Strains, Phase IV (KMG-IV): sequencing the most valuable type-strain genomes for metagenomic binning, comparative biology and taxonomic classification.</title>
        <authorList>
            <person name="Goeker M."/>
        </authorList>
    </citation>
    <scope>NUCLEOTIDE SEQUENCE [LARGE SCALE GENOMIC DNA]</scope>
    <source>
        <strain evidence="2 3">YC6886</strain>
    </source>
</reference>